<dbReference type="InterPro" id="IPR050708">
    <property type="entry name" value="T6SS_VgrG/RHS"/>
</dbReference>
<feature type="transmembrane region" description="Helical" evidence="3">
    <location>
        <begin position="283"/>
        <end position="311"/>
    </location>
</feature>
<evidence type="ECO:0000313" key="7">
    <source>
        <dbReference type="Proteomes" id="UP000375525"/>
    </source>
</evidence>
<feature type="transmembrane region" description="Helical" evidence="3">
    <location>
        <begin position="243"/>
        <end position="263"/>
    </location>
</feature>
<dbReference type="RefSeq" id="WP_150781856.1">
    <property type="nucleotide sequence ID" value="NZ_CABVIH010000029.1"/>
</dbReference>
<feature type="region of interest" description="Disordered" evidence="2">
    <location>
        <begin position="375"/>
        <end position="400"/>
    </location>
</feature>
<dbReference type="NCBIfam" id="TIGR03696">
    <property type="entry name" value="Rhs_assc_core"/>
    <property type="match status" value="1"/>
</dbReference>
<keyword evidence="3" id="KW-0812">Transmembrane</keyword>
<dbReference type="Gene3D" id="2.180.10.10">
    <property type="entry name" value="RHS repeat-associated core"/>
    <property type="match status" value="3"/>
</dbReference>
<sequence length="1573" mass="177203">MNRVAFIDHQLDVFKDCLTVYREQTKSWYAQSSDYVSHKTDIPSLLGMERIIKVGDTSKAVSMTDGDFKSFVAQCPLKGPLLIESKVESVYDIPLGNIEVEIIALDGGAVSKITLDDQGKASWTGGEAGKRYQIRVHNEVTQAQIDELFSCYTGLAGQLEGFLRKEWAGFKPQWPNVSLSGTALAVGNGIFDGGWEAIKGVWDGISLVFDILKDPGKYVDMLGEDAQKLIDQAKQAPDVMKKAMLLASDEAVLFLLVNSAFIWLASLPPTQVAGEAAKMTTAFLVSIVIDIVIALVLSVALEGAGIPYLALRLAHYGERIVKAVIGFVKSLFTIINDVMKYVDKYTKVAARGIVARVEKGGAELRFNSKRNTKLNDHELTDDAAKQSKNPADEPARSADKTCTNGCPVSMVTGEELLTLTDGQLDGLLPFEWTRLYRSSAVELDSRLGHGWSHCLSHRLQQDDDGVLWTDHENRQTRLPLPTQQRPAITNSLAQAAIYLGSAPDELIVTQAGKTPRFYHFQANRLTTISDAYDNQLHLSYDSVGRIQRIDNRAGRSLQLRYDGSYITALDYQQSRPEYTDRGERQVPWVTIQTLVTYEYNTQGQLIRATNAAGEPEHYRYNEQHVIVERQLAGGAAFYWDWEREGKQARCIRHWANFGQMDARYEWDDAGTVKVINHDGSEQVYVHDDNARLISQIDPDGAEHQKAYDEKGRLIAEKDPLGTVTEYHYNEAGRLVAVVPGEDEPTYYQYNNGKVCSVQRGDAQWKYQRNDQGDVIEQIDPNGHRTRYSYTPQGKLNGITYLDGSRHQLNWNGLGQLIDETLPNAGVRRYRYDAQGRKSTQQDETGAITHYQWDAVGRLSQITLPGGATRAYSYNAYGKVTAERDELGRITRYEYADNLHLVSRRINPDGSQLHYRYDNARLLLTSIENERGEHYQLGYSPNGLISQEVGFDGRKTAYQYDLNGHLIEKTEYPDSPDTDELITAYTRDASGRLLEKTLPDGSKVEYHYDRLGRLTQIDDGHWPLAYEYDLHDRLITEHQGWATLRYGYNALGQLSHARLPDGSHVEYQYERGGALKAIDLNGQRLTGHRFEAGRELVRQQGQLLSQYQHDDQGRLQSHSVSQIKASQGGEVTISGQPLYQREYNYDANGNLAGVNDSRKGQKNYHYDPLDRLINVRGNLPESFAHDPAGNLLGQSNQGMASLANVKGNRLLMQGDRHYDYDAYGNLIRERRGTGQKLVTEYRYDCQHRLIGVTLPDSSIATYQYDAFGRRIEKTYEGHTTEFLWQGERLIVESTQQKGINQPRYRSYLYEPGSFRPLSMLDGEGQSATPFYYQLDHLGTPQELTSGSGQIVWSAQYRAYGNVQKLDIAELENNLRFQGQYYDEETGLHYNRHRYYNPNTGRFLTPDPIKLAGGLNNYQYVPNPTGWVDPLGLAFTPCDAPDEAGTSKTRESHYDSLPKLPNHEEGYLYRGVKKGHPAETDAINGRVKPGRIDGNVSPEDHNYGGASSESPFTSWTRSPDIARVFAKEDGVILRLKEGAPKAGDKWSWQYSDDRWGEQEVLLKGARKGDVEVFKP</sequence>
<evidence type="ECO:0000259" key="4">
    <source>
        <dbReference type="Pfam" id="PF20148"/>
    </source>
</evidence>
<dbReference type="OrthoDB" id="9816400at2"/>
<organism evidence="6 7">
    <name type="scientific">Pseudomonas fluorescens</name>
    <dbReference type="NCBI Taxonomy" id="294"/>
    <lineage>
        <taxon>Bacteria</taxon>
        <taxon>Pseudomonadati</taxon>
        <taxon>Pseudomonadota</taxon>
        <taxon>Gammaproteobacteria</taxon>
        <taxon>Pseudomonadales</taxon>
        <taxon>Pseudomonadaceae</taxon>
        <taxon>Pseudomonas</taxon>
    </lineage>
</organism>
<dbReference type="InterPro" id="IPR006530">
    <property type="entry name" value="YD"/>
</dbReference>
<proteinExistence type="predicted"/>
<dbReference type="PANTHER" id="PTHR32305">
    <property type="match status" value="1"/>
</dbReference>
<accession>A0A5E7P3N4</accession>
<dbReference type="Pfam" id="PF20148">
    <property type="entry name" value="DUF6531"/>
    <property type="match status" value="1"/>
</dbReference>
<feature type="region of interest" description="Disordered" evidence="2">
    <location>
        <begin position="1476"/>
        <end position="1510"/>
    </location>
</feature>
<evidence type="ECO:0000256" key="2">
    <source>
        <dbReference type="SAM" id="MobiDB-lite"/>
    </source>
</evidence>
<dbReference type="InterPro" id="IPR022385">
    <property type="entry name" value="Rhs_assc_core"/>
</dbReference>
<dbReference type="InterPro" id="IPR045351">
    <property type="entry name" value="DUF6531"/>
</dbReference>
<evidence type="ECO:0000313" key="6">
    <source>
        <dbReference type="EMBL" id="VVP43350.1"/>
    </source>
</evidence>
<keyword evidence="1" id="KW-0677">Repeat</keyword>
<name>A0A5E7P3N4_PSEFL</name>
<dbReference type="SUPFAM" id="SSF69304">
    <property type="entry name" value="Tricorn protease N-terminal domain"/>
    <property type="match status" value="1"/>
</dbReference>
<dbReference type="Pfam" id="PF25023">
    <property type="entry name" value="TEN_YD-shell"/>
    <property type="match status" value="3"/>
</dbReference>
<feature type="domain" description="Teneurin-like YD-shell" evidence="5">
    <location>
        <begin position="869"/>
        <end position="1027"/>
    </location>
</feature>
<evidence type="ECO:0000256" key="1">
    <source>
        <dbReference type="ARBA" id="ARBA00022737"/>
    </source>
</evidence>
<dbReference type="NCBIfam" id="TIGR01643">
    <property type="entry name" value="YD_repeat_2x"/>
    <property type="match status" value="8"/>
</dbReference>
<evidence type="ECO:0000259" key="5">
    <source>
        <dbReference type="Pfam" id="PF25023"/>
    </source>
</evidence>
<dbReference type="InterPro" id="IPR056823">
    <property type="entry name" value="TEN-like_YD-shell"/>
</dbReference>
<feature type="domain" description="DUF6531" evidence="4">
    <location>
        <begin position="405"/>
        <end position="477"/>
    </location>
</feature>
<reference evidence="6 7" key="1">
    <citation type="submission" date="2019-09" db="EMBL/GenBank/DDBJ databases">
        <authorList>
            <person name="Chandra G."/>
            <person name="Truman W A."/>
        </authorList>
    </citation>
    <scope>NUCLEOTIDE SEQUENCE [LARGE SCALE GENOMIC DNA]</scope>
    <source>
        <strain evidence="6">PS880</strain>
    </source>
</reference>
<dbReference type="Proteomes" id="UP000375525">
    <property type="component" value="Unassembled WGS sequence"/>
</dbReference>
<protein>
    <recommendedName>
        <fullName evidence="8">Type IV secretion protein Rhs</fullName>
    </recommendedName>
</protein>
<feature type="domain" description="Teneurin-like YD-shell" evidence="5">
    <location>
        <begin position="723"/>
        <end position="862"/>
    </location>
</feature>
<gene>
    <name evidence="6" type="ORF">PS880_04963</name>
</gene>
<feature type="compositionally biased region" description="Basic and acidic residues" evidence="2">
    <location>
        <begin position="375"/>
        <end position="399"/>
    </location>
</feature>
<evidence type="ECO:0008006" key="8">
    <source>
        <dbReference type="Google" id="ProtNLM"/>
    </source>
</evidence>
<evidence type="ECO:0000256" key="3">
    <source>
        <dbReference type="SAM" id="Phobius"/>
    </source>
</evidence>
<keyword evidence="3" id="KW-1133">Transmembrane helix</keyword>
<feature type="domain" description="Teneurin-like YD-shell" evidence="5">
    <location>
        <begin position="1113"/>
        <end position="1405"/>
    </location>
</feature>
<keyword evidence="3" id="KW-0472">Membrane</keyword>
<dbReference type="PANTHER" id="PTHR32305:SF15">
    <property type="entry name" value="PROTEIN RHSA-RELATED"/>
    <property type="match status" value="1"/>
</dbReference>
<dbReference type="EMBL" id="CABVIH010000029">
    <property type="protein sequence ID" value="VVP43350.1"/>
    <property type="molecule type" value="Genomic_DNA"/>
</dbReference>